<dbReference type="Proteomes" id="UP000614982">
    <property type="component" value="Unassembled WGS sequence"/>
</dbReference>
<reference evidence="4 5" key="1">
    <citation type="submission" date="2018-08" db="EMBL/GenBank/DDBJ databases">
        <title>Recombination of ecologically and evolutionarily significant loci maintains genetic cohesion in the Pseudomonas syringae species complex.</title>
        <authorList>
            <person name="Dillon M."/>
            <person name="Thakur S."/>
            <person name="Almeida R.N.D."/>
            <person name="Weir B.S."/>
            <person name="Guttman D.S."/>
        </authorList>
    </citation>
    <scope>NUCLEOTIDE SEQUENCE [LARGE SCALE GENOMIC DNA]</scope>
    <source>
        <strain evidence="4 5">ICMP 6917</strain>
    </source>
</reference>
<protein>
    <submittedName>
        <fullName evidence="4">Uncharacterized protein</fullName>
    </submittedName>
</protein>
<comment type="caution">
    <text evidence="4">The sequence shown here is derived from an EMBL/GenBank/DDBJ whole genome shotgun (WGS) entry which is preliminary data.</text>
</comment>
<dbReference type="AlphaFoldDB" id="A0A3M4WCS7"/>
<dbReference type="RefSeq" id="WP_025260373.1">
    <property type="nucleotide sequence ID" value="NZ_BLVV01000001.1"/>
</dbReference>
<keyword evidence="6" id="KW-1185">Reference proteome</keyword>
<feature type="compositionally biased region" description="Basic and acidic residues" evidence="1">
    <location>
        <begin position="68"/>
        <end position="78"/>
    </location>
</feature>
<keyword evidence="2" id="KW-0732">Signal</keyword>
<sequence length="78" mass="8567">MTTRKFILTSFLALCCTTAFAQDGADMIQKRQEAFALERQQARESLAKAQEKAEKSQAAASASRGNAKPREMDEKPAS</sequence>
<name>A0A3M4WCS7_PSECI</name>
<accession>A0A3M4WCS7</accession>
<evidence type="ECO:0000256" key="1">
    <source>
        <dbReference type="SAM" id="MobiDB-lite"/>
    </source>
</evidence>
<evidence type="ECO:0000313" key="6">
    <source>
        <dbReference type="Proteomes" id="UP000614982"/>
    </source>
</evidence>
<evidence type="ECO:0000256" key="2">
    <source>
        <dbReference type="SAM" id="SignalP"/>
    </source>
</evidence>
<dbReference type="EMBL" id="BLWA01000011">
    <property type="protein sequence ID" value="GFM93711.1"/>
    <property type="molecule type" value="Genomic_DNA"/>
</dbReference>
<gene>
    <name evidence="4" type="ORF">ALP84_02532</name>
    <name evidence="3" type="ORF">PSCICP_36830</name>
</gene>
<feature type="chain" id="PRO_5018016611" evidence="2">
    <location>
        <begin position="22"/>
        <end position="78"/>
    </location>
</feature>
<evidence type="ECO:0000313" key="3">
    <source>
        <dbReference type="EMBL" id="GFM93711.1"/>
    </source>
</evidence>
<evidence type="ECO:0000313" key="4">
    <source>
        <dbReference type="EMBL" id="RMR61841.1"/>
    </source>
</evidence>
<evidence type="ECO:0000313" key="5">
    <source>
        <dbReference type="Proteomes" id="UP000278332"/>
    </source>
</evidence>
<proteinExistence type="predicted"/>
<dbReference type="EMBL" id="RBRY01000029">
    <property type="protein sequence ID" value="RMR61841.1"/>
    <property type="molecule type" value="Genomic_DNA"/>
</dbReference>
<feature type="compositionally biased region" description="Basic and acidic residues" evidence="1">
    <location>
        <begin position="46"/>
        <end position="55"/>
    </location>
</feature>
<organism evidence="4 5">
    <name type="scientific">Pseudomonas cichorii</name>
    <dbReference type="NCBI Taxonomy" id="36746"/>
    <lineage>
        <taxon>Bacteria</taxon>
        <taxon>Pseudomonadati</taxon>
        <taxon>Pseudomonadota</taxon>
        <taxon>Gammaproteobacteria</taxon>
        <taxon>Pseudomonadales</taxon>
        <taxon>Pseudomonadaceae</taxon>
        <taxon>Pseudomonas</taxon>
    </lineage>
</organism>
<feature type="signal peptide" evidence="2">
    <location>
        <begin position="1"/>
        <end position="21"/>
    </location>
</feature>
<reference evidence="3 6" key="2">
    <citation type="submission" date="2020-05" db="EMBL/GenBank/DDBJ databases">
        <title>Genetic diversity of Pseudomonas cichorii.</title>
        <authorList>
            <person name="Tani S."/>
            <person name="Yagi H."/>
            <person name="Hashimoto S."/>
            <person name="Iiyama K."/>
            <person name="Furuya N."/>
        </authorList>
    </citation>
    <scope>NUCLEOTIDE SEQUENCE [LARGE SCALE GENOMIC DNA]</scope>
    <source>
        <strain evidence="3 6">LMG 2162</strain>
    </source>
</reference>
<dbReference type="OrthoDB" id="7029804at2"/>
<dbReference type="Proteomes" id="UP000278332">
    <property type="component" value="Unassembled WGS sequence"/>
</dbReference>
<feature type="region of interest" description="Disordered" evidence="1">
    <location>
        <begin position="46"/>
        <end position="78"/>
    </location>
</feature>
<dbReference type="GeneID" id="45542810"/>